<gene>
    <name evidence="1" type="ORF">FC84_GL001193</name>
</gene>
<sequence length="584" mass="66037">MVNDLEDPSIIGRADHTATSLTFENELKKLGYKNIRHYVSKSLVQYGQINSSKIGNKDFWIAQYLYNPDPICETAIANKTYGAWQWSPQLLISGINGYFDISADFTGIFTKVNSENPGPWLSKSGYATVTKKVNTWSGFNWGTKLSADQAYQQTYKINGMYHHSNGKTYYSLYDDQGIWQGYIDSLAVTLSDNPQRTWLSHNGYGTVIKRVDTLSNFSNGVKVSANDVYQQTLKVTGVYHHVNGTTYYSLYDEQNKWNGYIGAESVKLTTGAQGAWLSKSGHVTVSKADYDILSGFNGNCRFPARSVYQHTYKVNGMYHHINGLTYYSLYNDKNVWQGYINAEAVSVSSNSQGPWLSKSGYATVTKKTNTWGSFNWSVKLLSTQSYHHTFKINGMYHHSNGLTYYSLYDDKGVWQGYIDSSAVTLSDNAQGVWLSQSGYGTIVKKVGTSSNFDGNSKLSSDQVYQHTFKTTGVYYHVNGTTYYSLYDEKNKWYGYVDSDSLVLTTAAQGKWLSKSGYCTVVKKNYNTWSSFNWNVKLSSSSNYQQTYKVNGMYHHINGETYYSLYNDNDVWQGYINAEAVSFSK</sequence>
<dbReference type="Gene3D" id="3.20.20.80">
    <property type="entry name" value="Glycosidases"/>
    <property type="match status" value="1"/>
</dbReference>
<protein>
    <submittedName>
        <fullName evidence="1">Uncharacterized protein</fullName>
    </submittedName>
</protein>
<dbReference type="SUPFAM" id="SSF51445">
    <property type="entry name" value="(Trans)glycosidases"/>
    <property type="match status" value="1"/>
</dbReference>
<dbReference type="OrthoDB" id="2173042at2"/>
<dbReference type="InterPro" id="IPR017853">
    <property type="entry name" value="GH"/>
</dbReference>
<dbReference type="AlphaFoldDB" id="A0A0R2BGC0"/>
<name>A0A0R2BGC0_9LACO</name>
<reference evidence="1 2" key="1">
    <citation type="journal article" date="2015" name="Genome Announc.">
        <title>Expanding the biotechnology potential of lactobacilli through comparative genomics of 213 strains and associated genera.</title>
        <authorList>
            <person name="Sun Z."/>
            <person name="Harris H.M."/>
            <person name="McCann A."/>
            <person name="Guo C."/>
            <person name="Argimon S."/>
            <person name="Zhang W."/>
            <person name="Yang X."/>
            <person name="Jeffery I.B."/>
            <person name="Cooney J.C."/>
            <person name="Kagawa T.F."/>
            <person name="Liu W."/>
            <person name="Song Y."/>
            <person name="Salvetti E."/>
            <person name="Wrobel A."/>
            <person name="Rasinkangas P."/>
            <person name="Parkhill J."/>
            <person name="Rea M.C."/>
            <person name="O'Sullivan O."/>
            <person name="Ritari J."/>
            <person name="Douillard F.P."/>
            <person name="Paul Ross R."/>
            <person name="Yang R."/>
            <person name="Briner A.E."/>
            <person name="Felis G.E."/>
            <person name="de Vos W.M."/>
            <person name="Barrangou R."/>
            <person name="Klaenhammer T.R."/>
            <person name="Caufield P.W."/>
            <person name="Cui Y."/>
            <person name="Zhang H."/>
            <person name="O'Toole P.W."/>
        </authorList>
    </citation>
    <scope>NUCLEOTIDE SEQUENCE [LARGE SCALE GENOMIC DNA]</scope>
    <source>
        <strain evidence="1 2">DSM 20335</strain>
    </source>
</reference>
<evidence type="ECO:0000313" key="2">
    <source>
        <dbReference type="Proteomes" id="UP000051813"/>
    </source>
</evidence>
<proteinExistence type="predicted"/>
<keyword evidence="2" id="KW-1185">Reference proteome</keyword>
<accession>A0A0R2BGC0</accession>
<comment type="caution">
    <text evidence="1">The sequence shown here is derived from an EMBL/GenBank/DDBJ whole genome shotgun (WGS) entry which is preliminary data.</text>
</comment>
<dbReference type="EMBL" id="AYYK01000024">
    <property type="protein sequence ID" value="KRM78263.1"/>
    <property type="molecule type" value="Genomic_DNA"/>
</dbReference>
<dbReference type="PATRIC" id="fig|1423738.3.peg.1208"/>
<organism evidence="1 2">
    <name type="scientific">Lapidilactobacillus dextrinicus DSM 20335</name>
    <dbReference type="NCBI Taxonomy" id="1423738"/>
    <lineage>
        <taxon>Bacteria</taxon>
        <taxon>Bacillati</taxon>
        <taxon>Bacillota</taxon>
        <taxon>Bacilli</taxon>
        <taxon>Lactobacillales</taxon>
        <taxon>Lactobacillaceae</taxon>
        <taxon>Lapidilactobacillus</taxon>
    </lineage>
</organism>
<evidence type="ECO:0000313" key="1">
    <source>
        <dbReference type="EMBL" id="KRM78263.1"/>
    </source>
</evidence>
<dbReference type="Proteomes" id="UP000051813">
    <property type="component" value="Unassembled WGS sequence"/>
</dbReference>